<feature type="non-terminal residue" evidence="3">
    <location>
        <position position="358"/>
    </location>
</feature>
<proteinExistence type="predicted"/>
<dbReference type="GO" id="GO:0036374">
    <property type="term" value="F:glutathione hydrolase activity"/>
    <property type="evidence" value="ECO:0007669"/>
    <property type="project" value="InterPro"/>
</dbReference>
<feature type="region of interest" description="Disordered" evidence="1">
    <location>
        <begin position="145"/>
        <end position="164"/>
    </location>
</feature>
<dbReference type="PANTHER" id="PTHR11686">
    <property type="entry name" value="GAMMA GLUTAMYL TRANSPEPTIDASE"/>
    <property type="match status" value="1"/>
</dbReference>
<evidence type="ECO:0000256" key="2">
    <source>
        <dbReference type="SAM" id="Phobius"/>
    </source>
</evidence>
<dbReference type="InterPro" id="IPR000101">
    <property type="entry name" value="GGT_peptidase"/>
</dbReference>
<gene>
    <name evidence="3" type="ORF">OTU49_004141</name>
</gene>
<feature type="transmembrane region" description="Helical" evidence="2">
    <location>
        <begin position="43"/>
        <end position="64"/>
    </location>
</feature>
<dbReference type="Pfam" id="PF01019">
    <property type="entry name" value="G_glu_transpept"/>
    <property type="match status" value="1"/>
</dbReference>
<name>A0AAW0X188_CHEQU</name>
<comment type="caution">
    <text evidence="3">The sequence shown here is derived from an EMBL/GenBank/DDBJ whole genome shotgun (WGS) entry which is preliminary data.</text>
</comment>
<evidence type="ECO:0000256" key="1">
    <source>
        <dbReference type="SAM" id="MobiDB-lite"/>
    </source>
</evidence>
<keyword evidence="4" id="KW-1185">Reference proteome</keyword>
<dbReference type="InterPro" id="IPR029055">
    <property type="entry name" value="Ntn_hydrolases_N"/>
</dbReference>
<sequence length="358" mass="39444">MTRGQNSANGFSGGDYLTEDTVLRSYALYPIKKRRCCHVDGDGFTIISTCFFILTAAITVALIIQIHYGNPEVTPHGAVATDEEECSRVGITIMRDGGSAVDVSIASILCMAVVHPHTVGPGGSGVMLIHDHKSNTSTVLDFMSGVPHSHRPEEPQPQETDGRSIGVPGLLRGLQYAHSKYGKLPWAKLFEPSIEIAMRGFNVSAQLEEALKKSNITKVDGVTPFDQTFFPKGIMLKKGSFMQRKEFAKFLGIVATYGADSFYALEFGVEEIEALQEKGSEIHVEDFEDYQVRERPCIHISVKNMSLYTAPAPFGGPQLLAAIQLLWNSKITHHTAPFTLYHSFIEAIRRSYTGFIKL</sequence>
<accession>A0AAW0X188</accession>
<dbReference type="AlphaFoldDB" id="A0AAW0X188"/>
<keyword evidence="2" id="KW-0472">Membrane</keyword>
<dbReference type="Proteomes" id="UP001445076">
    <property type="component" value="Unassembled WGS sequence"/>
</dbReference>
<organism evidence="3 4">
    <name type="scientific">Cherax quadricarinatus</name>
    <name type="common">Australian red claw crayfish</name>
    <dbReference type="NCBI Taxonomy" id="27406"/>
    <lineage>
        <taxon>Eukaryota</taxon>
        <taxon>Metazoa</taxon>
        <taxon>Ecdysozoa</taxon>
        <taxon>Arthropoda</taxon>
        <taxon>Crustacea</taxon>
        <taxon>Multicrustacea</taxon>
        <taxon>Malacostraca</taxon>
        <taxon>Eumalacostraca</taxon>
        <taxon>Eucarida</taxon>
        <taxon>Decapoda</taxon>
        <taxon>Pleocyemata</taxon>
        <taxon>Astacidea</taxon>
        <taxon>Parastacoidea</taxon>
        <taxon>Parastacidae</taxon>
        <taxon>Cherax</taxon>
    </lineage>
</organism>
<evidence type="ECO:0000313" key="4">
    <source>
        <dbReference type="Proteomes" id="UP001445076"/>
    </source>
</evidence>
<protein>
    <submittedName>
        <fullName evidence="3">Uncharacterized protein</fullName>
    </submittedName>
</protein>
<keyword evidence="2" id="KW-0812">Transmembrane</keyword>
<keyword evidence="2" id="KW-1133">Transmembrane helix</keyword>
<dbReference type="PRINTS" id="PR01210">
    <property type="entry name" value="GGTRANSPTASE"/>
</dbReference>
<dbReference type="GO" id="GO:0006751">
    <property type="term" value="P:glutathione catabolic process"/>
    <property type="evidence" value="ECO:0007669"/>
    <property type="project" value="InterPro"/>
</dbReference>
<dbReference type="PANTHER" id="PTHR11686:SF54">
    <property type="entry name" value="GLUTATHIONE HYDROLASE 7"/>
    <property type="match status" value="1"/>
</dbReference>
<dbReference type="GO" id="GO:0005886">
    <property type="term" value="C:plasma membrane"/>
    <property type="evidence" value="ECO:0007669"/>
    <property type="project" value="TreeGrafter"/>
</dbReference>
<evidence type="ECO:0000313" key="3">
    <source>
        <dbReference type="EMBL" id="KAK8738285.1"/>
    </source>
</evidence>
<reference evidence="3 4" key="1">
    <citation type="journal article" date="2024" name="BMC Genomics">
        <title>Genome assembly of redclaw crayfish (Cherax quadricarinatus) provides insights into its immune adaptation and hypoxia tolerance.</title>
        <authorList>
            <person name="Liu Z."/>
            <person name="Zheng J."/>
            <person name="Li H."/>
            <person name="Fang K."/>
            <person name="Wang S."/>
            <person name="He J."/>
            <person name="Zhou D."/>
            <person name="Weng S."/>
            <person name="Chi M."/>
            <person name="Gu Z."/>
            <person name="He J."/>
            <person name="Li F."/>
            <person name="Wang M."/>
        </authorList>
    </citation>
    <scope>NUCLEOTIDE SEQUENCE [LARGE SCALE GENOMIC DNA]</scope>
    <source>
        <strain evidence="3">ZL_2023a</strain>
    </source>
</reference>
<dbReference type="SUPFAM" id="SSF56235">
    <property type="entry name" value="N-terminal nucleophile aminohydrolases (Ntn hydrolases)"/>
    <property type="match status" value="1"/>
</dbReference>
<dbReference type="EMBL" id="JARKIK010000040">
    <property type="protein sequence ID" value="KAK8738285.1"/>
    <property type="molecule type" value="Genomic_DNA"/>
</dbReference>